<name>A0A6B0QWE8_9CETA</name>
<dbReference type="GO" id="GO:0045454">
    <property type="term" value="P:cell redox homeostasis"/>
    <property type="evidence" value="ECO:0007669"/>
    <property type="project" value="TreeGrafter"/>
</dbReference>
<reference evidence="10" key="1">
    <citation type="submission" date="2019-10" db="EMBL/GenBank/DDBJ databases">
        <title>The sequence and de novo assembly of the wild yak genome.</title>
        <authorList>
            <person name="Liu Y."/>
        </authorList>
    </citation>
    <scope>NUCLEOTIDE SEQUENCE [LARGE SCALE GENOMIC DNA]</scope>
    <source>
        <strain evidence="10">WY2019</strain>
    </source>
</reference>
<keyword evidence="3" id="KW-0575">Peroxidase</keyword>
<dbReference type="FunFam" id="3.40.30.10:FF:000011">
    <property type="entry name" value="Peroxiredoxin PRX1"/>
    <property type="match status" value="1"/>
</dbReference>
<dbReference type="AlphaFoldDB" id="A0A6B0QWE8"/>
<evidence type="ECO:0000256" key="2">
    <source>
        <dbReference type="ARBA" id="ARBA00013017"/>
    </source>
</evidence>
<dbReference type="InterPro" id="IPR000866">
    <property type="entry name" value="AhpC/TSA"/>
</dbReference>
<dbReference type="Pfam" id="PF00578">
    <property type="entry name" value="AhpC-TSA"/>
    <property type="match status" value="1"/>
</dbReference>
<dbReference type="Proteomes" id="UP000322234">
    <property type="component" value="Unassembled WGS sequence"/>
</dbReference>
<comment type="caution">
    <text evidence="10">The sequence shown here is derived from an EMBL/GenBank/DDBJ whole genome shotgun (WGS) entry which is preliminary data.</text>
</comment>
<dbReference type="EC" id="1.11.1.24" evidence="2"/>
<dbReference type="GO" id="GO:0042744">
    <property type="term" value="P:hydrogen peroxide catabolic process"/>
    <property type="evidence" value="ECO:0007669"/>
    <property type="project" value="TreeGrafter"/>
</dbReference>
<evidence type="ECO:0000259" key="9">
    <source>
        <dbReference type="PROSITE" id="PS51352"/>
    </source>
</evidence>
<accession>A0A6B0QWE8</accession>
<dbReference type="EMBL" id="VBQZ03000005">
    <property type="protein sequence ID" value="MXQ80636.1"/>
    <property type="molecule type" value="Genomic_DNA"/>
</dbReference>
<feature type="domain" description="Thioredoxin" evidence="9">
    <location>
        <begin position="5"/>
        <end position="128"/>
    </location>
</feature>
<evidence type="ECO:0000256" key="1">
    <source>
        <dbReference type="ARBA" id="ARBA00009796"/>
    </source>
</evidence>
<evidence type="ECO:0000313" key="10">
    <source>
        <dbReference type="EMBL" id="MXQ80636.1"/>
    </source>
</evidence>
<organism evidence="10 11">
    <name type="scientific">Bos mutus</name>
    <name type="common">wild yak</name>
    <dbReference type="NCBI Taxonomy" id="72004"/>
    <lineage>
        <taxon>Eukaryota</taxon>
        <taxon>Metazoa</taxon>
        <taxon>Chordata</taxon>
        <taxon>Craniata</taxon>
        <taxon>Vertebrata</taxon>
        <taxon>Euteleostomi</taxon>
        <taxon>Mammalia</taxon>
        <taxon>Eutheria</taxon>
        <taxon>Laurasiatheria</taxon>
        <taxon>Artiodactyla</taxon>
        <taxon>Ruminantia</taxon>
        <taxon>Pecora</taxon>
        <taxon>Bovidae</taxon>
        <taxon>Bovinae</taxon>
        <taxon>Bos</taxon>
    </lineage>
</organism>
<evidence type="ECO:0000256" key="8">
    <source>
        <dbReference type="ARBA" id="ARBA00049091"/>
    </source>
</evidence>
<dbReference type="PANTHER" id="PTHR10681">
    <property type="entry name" value="THIOREDOXIN PEROXIDASE"/>
    <property type="match status" value="1"/>
</dbReference>
<dbReference type="GO" id="GO:0033554">
    <property type="term" value="P:cellular response to stress"/>
    <property type="evidence" value="ECO:0007669"/>
    <property type="project" value="TreeGrafter"/>
</dbReference>
<dbReference type="PANTHER" id="PTHR10681:SF121">
    <property type="entry name" value="ALKYL HYDROPEROXIDE REDUCTASE C"/>
    <property type="match status" value="1"/>
</dbReference>
<dbReference type="GO" id="GO:0008379">
    <property type="term" value="F:thioredoxin peroxidase activity"/>
    <property type="evidence" value="ECO:0007669"/>
    <property type="project" value="TreeGrafter"/>
</dbReference>
<dbReference type="GO" id="GO:0006979">
    <property type="term" value="P:response to oxidative stress"/>
    <property type="evidence" value="ECO:0007669"/>
    <property type="project" value="TreeGrafter"/>
</dbReference>
<evidence type="ECO:0000256" key="3">
    <source>
        <dbReference type="ARBA" id="ARBA00022559"/>
    </source>
</evidence>
<dbReference type="GO" id="GO:0005829">
    <property type="term" value="C:cytosol"/>
    <property type="evidence" value="ECO:0007669"/>
    <property type="project" value="TreeGrafter"/>
</dbReference>
<evidence type="ECO:0000313" key="11">
    <source>
        <dbReference type="Proteomes" id="UP000322234"/>
    </source>
</evidence>
<protein>
    <recommendedName>
        <fullName evidence="2">thioredoxin-dependent peroxiredoxin</fullName>
        <ecNumber evidence="2">1.11.1.24</ecNumber>
    </recommendedName>
</protein>
<evidence type="ECO:0000256" key="6">
    <source>
        <dbReference type="ARBA" id="ARBA00023284"/>
    </source>
</evidence>
<comment type="catalytic activity">
    <reaction evidence="8">
        <text>a hydroperoxide + [thioredoxin]-dithiol = an alcohol + [thioredoxin]-disulfide + H2O</text>
        <dbReference type="Rhea" id="RHEA:62620"/>
        <dbReference type="Rhea" id="RHEA-COMP:10698"/>
        <dbReference type="Rhea" id="RHEA-COMP:10700"/>
        <dbReference type="ChEBI" id="CHEBI:15377"/>
        <dbReference type="ChEBI" id="CHEBI:29950"/>
        <dbReference type="ChEBI" id="CHEBI:30879"/>
        <dbReference type="ChEBI" id="CHEBI:35924"/>
        <dbReference type="ChEBI" id="CHEBI:50058"/>
        <dbReference type="EC" id="1.11.1.24"/>
    </reaction>
</comment>
<gene>
    <name evidence="10" type="ORF">E5288_WYG008948</name>
</gene>
<sequence length="128" mass="14196">MPGGLLLGDEAPNFEANTPIGRIRFHDYLGDSWGILSSHPRDFTTVCTTELGRAAKLAPEFAKRNVKMIALSIDSVEDHLAWSKDINAYNGEGPTEKLPFPIIDDKNRDLAIQLGMLDPTEKDKRTCL</sequence>
<dbReference type="InterPro" id="IPR036249">
    <property type="entry name" value="Thioredoxin-like_sf"/>
</dbReference>
<proteinExistence type="inferred from homology"/>
<evidence type="ECO:0000256" key="5">
    <source>
        <dbReference type="ARBA" id="ARBA00023002"/>
    </source>
</evidence>
<dbReference type="Gene3D" id="3.40.30.10">
    <property type="entry name" value="Glutaredoxin"/>
    <property type="match status" value="1"/>
</dbReference>
<dbReference type="InterPro" id="IPR050217">
    <property type="entry name" value="Peroxiredoxin"/>
</dbReference>
<evidence type="ECO:0000256" key="4">
    <source>
        <dbReference type="ARBA" id="ARBA00022862"/>
    </source>
</evidence>
<keyword evidence="4" id="KW-0049">Antioxidant</keyword>
<comment type="similarity">
    <text evidence="1">Belongs to the peroxiredoxin family. AhpC/Prx1 subfamily.</text>
</comment>
<dbReference type="SUPFAM" id="SSF52833">
    <property type="entry name" value="Thioredoxin-like"/>
    <property type="match status" value="1"/>
</dbReference>
<keyword evidence="6" id="KW-0676">Redox-active center</keyword>
<keyword evidence="5" id="KW-0560">Oxidoreductase</keyword>
<dbReference type="InterPro" id="IPR013766">
    <property type="entry name" value="Thioredoxin_domain"/>
</dbReference>
<evidence type="ECO:0000256" key="7">
    <source>
        <dbReference type="ARBA" id="ARBA00025719"/>
    </source>
</evidence>
<comment type="similarity">
    <text evidence="7">Belongs to the peroxiredoxin family. Prx6 subfamily.</text>
</comment>
<dbReference type="PROSITE" id="PS51352">
    <property type="entry name" value="THIOREDOXIN_2"/>
    <property type="match status" value="1"/>
</dbReference>
<keyword evidence="11" id="KW-1185">Reference proteome</keyword>